<dbReference type="EMBL" id="JACHWU010000004">
    <property type="protein sequence ID" value="MBB3052707.1"/>
    <property type="molecule type" value="Genomic_DNA"/>
</dbReference>
<organism evidence="2 3">
    <name type="scientific">Prauserella isguenensis</name>
    <dbReference type="NCBI Taxonomy" id="1470180"/>
    <lineage>
        <taxon>Bacteria</taxon>
        <taxon>Bacillati</taxon>
        <taxon>Actinomycetota</taxon>
        <taxon>Actinomycetes</taxon>
        <taxon>Pseudonocardiales</taxon>
        <taxon>Pseudonocardiaceae</taxon>
        <taxon>Prauserella</taxon>
    </lineage>
</organism>
<sequence length="36" mass="4142">MTVRELAATRHASEVERTDRTEPPITVLLPFIHEKP</sequence>
<comment type="caution">
    <text evidence="2">The sequence shown here is derived from an EMBL/GenBank/DDBJ whole genome shotgun (WGS) entry which is preliminary data.</text>
</comment>
<feature type="region of interest" description="Disordered" evidence="1">
    <location>
        <begin position="1"/>
        <end position="36"/>
    </location>
</feature>
<keyword evidence="3" id="KW-1185">Reference proteome</keyword>
<reference evidence="2 3" key="1">
    <citation type="submission" date="2020-08" db="EMBL/GenBank/DDBJ databases">
        <title>Genomic Encyclopedia of Type Strains, Phase III (KMG-III): the genomes of soil and plant-associated and newly described type strains.</title>
        <authorList>
            <person name="Whitman W."/>
        </authorList>
    </citation>
    <scope>NUCLEOTIDE SEQUENCE [LARGE SCALE GENOMIC DNA]</scope>
    <source>
        <strain evidence="2 3">CECT 8577</strain>
    </source>
</reference>
<gene>
    <name evidence="2" type="ORF">FHS23_003741</name>
</gene>
<dbReference type="Proteomes" id="UP000550714">
    <property type="component" value="Unassembled WGS sequence"/>
</dbReference>
<proteinExistence type="predicted"/>
<accession>A0A839S7T0</accession>
<feature type="compositionally biased region" description="Basic and acidic residues" evidence="1">
    <location>
        <begin position="7"/>
        <end position="22"/>
    </location>
</feature>
<dbReference type="AlphaFoldDB" id="A0A839S7T0"/>
<protein>
    <submittedName>
        <fullName evidence="2">Uncharacterized protein</fullName>
    </submittedName>
</protein>
<name>A0A839S7T0_9PSEU</name>
<evidence type="ECO:0000313" key="2">
    <source>
        <dbReference type="EMBL" id="MBB3052707.1"/>
    </source>
</evidence>
<evidence type="ECO:0000313" key="3">
    <source>
        <dbReference type="Proteomes" id="UP000550714"/>
    </source>
</evidence>
<evidence type="ECO:0000256" key="1">
    <source>
        <dbReference type="SAM" id="MobiDB-lite"/>
    </source>
</evidence>